<proteinExistence type="predicted"/>
<organism evidence="2 3">
    <name type="scientific">Haloactinospora alba</name>
    <dbReference type="NCBI Taxonomy" id="405555"/>
    <lineage>
        <taxon>Bacteria</taxon>
        <taxon>Bacillati</taxon>
        <taxon>Actinomycetota</taxon>
        <taxon>Actinomycetes</taxon>
        <taxon>Streptosporangiales</taxon>
        <taxon>Nocardiopsidaceae</taxon>
        <taxon>Haloactinospora</taxon>
    </lineage>
</organism>
<keyword evidence="3" id="KW-1185">Reference proteome</keyword>
<dbReference type="Proteomes" id="UP000317422">
    <property type="component" value="Unassembled WGS sequence"/>
</dbReference>
<dbReference type="EMBL" id="VFQC01000001">
    <property type="protein sequence ID" value="TQN33159.1"/>
    <property type="molecule type" value="Genomic_DNA"/>
</dbReference>
<name>A0A543NMV8_9ACTN</name>
<feature type="region of interest" description="Disordered" evidence="1">
    <location>
        <begin position="56"/>
        <end position="75"/>
    </location>
</feature>
<comment type="caution">
    <text evidence="2">The sequence shown here is derived from an EMBL/GenBank/DDBJ whole genome shotgun (WGS) entry which is preliminary data.</text>
</comment>
<protein>
    <submittedName>
        <fullName evidence="2">Uncharacterized protein</fullName>
    </submittedName>
</protein>
<evidence type="ECO:0000256" key="1">
    <source>
        <dbReference type="SAM" id="MobiDB-lite"/>
    </source>
</evidence>
<evidence type="ECO:0000313" key="2">
    <source>
        <dbReference type="EMBL" id="TQN33159.1"/>
    </source>
</evidence>
<gene>
    <name evidence="2" type="ORF">FHX37_3158</name>
</gene>
<dbReference type="AlphaFoldDB" id="A0A543NMV8"/>
<accession>A0A543NMV8</accession>
<evidence type="ECO:0000313" key="3">
    <source>
        <dbReference type="Proteomes" id="UP000317422"/>
    </source>
</evidence>
<sequence length="75" mass="8349">MRRYCFEIPHSRYSGECGQDLTIPLHCCAHIPMGARRIRRRNPSCMGITSSRCGISRSAPTGEGAYPAHDVRGSR</sequence>
<reference evidence="2 3" key="1">
    <citation type="submission" date="2019-06" db="EMBL/GenBank/DDBJ databases">
        <title>Sequencing the genomes of 1000 actinobacteria strains.</title>
        <authorList>
            <person name="Klenk H.-P."/>
        </authorList>
    </citation>
    <scope>NUCLEOTIDE SEQUENCE [LARGE SCALE GENOMIC DNA]</scope>
    <source>
        <strain evidence="2 3">DSM 45015</strain>
    </source>
</reference>